<evidence type="ECO:0000256" key="2">
    <source>
        <dbReference type="ARBA" id="ARBA00022448"/>
    </source>
</evidence>
<proteinExistence type="inferred from homology"/>
<dbReference type="STRING" id="469383.Cwoe_3982"/>
<dbReference type="Proteomes" id="UP000008229">
    <property type="component" value="Chromosome"/>
</dbReference>
<dbReference type="InterPro" id="IPR035906">
    <property type="entry name" value="MetI-like_sf"/>
</dbReference>
<accession>D3F3N4</accession>
<protein>
    <submittedName>
        <fullName evidence="10">Binding-protein-dependent transport systems inner membrane component</fullName>
    </submittedName>
</protein>
<evidence type="ECO:0000256" key="8">
    <source>
        <dbReference type="SAM" id="MobiDB-lite"/>
    </source>
</evidence>
<dbReference type="PANTHER" id="PTHR30193">
    <property type="entry name" value="ABC TRANSPORTER PERMEASE PROTEIN"/>
    <property type="match status" value="1"/>
</dbReference>
<dbReference type="InterPro" id="IPR000515">
    <property type="entry name" value="MetI-like"/>
</dbReference>
<dbReference type="OrthoDB" id="9805974at2"/>
<feature type="transmembrane region" description="Helical" evidence="7">
    <location>
        <begin position="179"/>
        <end position="204"/>
    </location>
</feature>
<feature type="transmembrane region" description="Helical" evidence="7">
    <location>
        <begin position="131"/>
        <end position="151"/>
    </location>
</feature>
<dbReference type="PROSITE" id="PS50928">
    <property type="entry name" value="ABC_TM1"/>
    <property type="match status" value="1"/>
</dbReference>
<dbReference type="GO" id="GO:0055085">
    <property type="term" value="P:transmembrane transport"/>
    <property type="evidence" value="ECO:0007669"/>
    <property type="project" value="InterPro"/>
</dbReference>
<dbReference type="EMBL" id="CP001854">
    <property type="protein sequence ID" value="ADB52399.1"/>
    <property type="molecule type" value="Genomic_DNA"/>
</dbReference>
<dbReference type="GO" id="GO:0005886">
    <property type="term" value="C:plasma membrane"/>
    <property type="evidence" value="ECO:0007669"/>
    <property type="project" value="UniProtKB-SubCell"/>
</dbReference>
<keyword evidence="5 7" id="KW-1133">Transmembrane helix</keyword>
<name>D3F3N4_CONWI</name>
<dbReference type="RefSeq" id="WP_012935450.1">
    <property type="nucleotide sequence ID" value="NC_013739.1"/>
</dbReference>
<evidence type="ECO:0000256" key="5">
    <source>
        <dbReference type="ARBA" id="ARBA00022989"/>
    </source>
</evidence>
<dbReference type="CDD" id="cd06261">
    <property type="entry name" value="TM_PBP2"/>
    <property type="match status" value="1"/>
</dbReference>
<dbReference type="HOGENOM" id="CLU_016047_0_2_11"/>
<evidence type="ECO:0000313" key="11">
    <source>
        <dbReference type="Proteomes" id="UP000008229"/>
    </source>
</evidence>
<feature type="transmembrane region" description="Helical" evidence="7">
    <location>
        <begin position="289"/>
        <end position="309"/>
    </location>
</feature>
<evidence type="ECO:0000256" key="1">
    <source>
        <dbReference type="ARBA" id="ARBA00004651"/>
    </source>
</evidence>
<reference evidence="11" key="2">
    <citation type="submission" date="2010-01" db="EMBL/GenBank/DDBJ databases">
        <title>The complete genome of Conexibacter woesei DSM 14684.</title>
        <authorList>
            <consortium name="US DOE Joint Genome Institute (JGI-PGF)"/>
            <person name="Lucas S."/>
            <person name="Copeland A."/>
            <person name="Lapidus A."/>
            <person name="Glavina del Rio T."/>
            <person name="Dalin E."/>
            <person name="Tice H."/>
            <person name="Bruce D."/>
            <person name="Goodwin L."/>
            <person name="Pitluck S."/>
            <person name="Kyrpides N."/>
            <person name="Mavromatis K."/>
            <person name="Ivanova N."/>
            <person name="Mikhailova N."/>
            <person name="Chertkov O."/>
            <person name="Brettin T."/>
            <person name="Detter J.C."/>
            <person name="Han C."/>
            <person name="Larimer F."/>
            <person name="Land M."/>
            <person name="Hauser L."/>
            <person name="Markowitz V."/>
            <person name="Cheng J.-F."/>
            <person name="Hugenholtz P."/>
            <person name="Woyke T."/>
            <person name="Wu D."/>
            <person name="Pukall R."/>
            <person name="Steenblock K."/>
            <person name="Schneider S."/>
            <person name="Klenk H.-P."/>
            <person name="Eisen J.A."/>
        </authorList>
    </citation>
    <scope>NUCLEOTIDE SEQUENCE [LARGE SCALE GENOMIC DNA]</scope>
    <source>
        <strain evidence="11">DSM 14684 / CIP 108061 / JCM 11494 / NBRC 100937 / ID131577</strain>
    </source>
</reference>
<evidence type="ECO:0000256" key="4">
    <source>
        <dbReference type="ARBA" id="ARBA00022692"/>
    </source>
</evidence>
<keyword evidence="3" id="KW-1003">Cell membrane</keyword>
<dbReference type="Pfam" id="PF00528">
    <property type="entry name" value="BPD_transp_1"/>
    <property type="match status" value="1"/>
</dbReference>
<evidence type="ECO:0000259" key="9">
    <source>
        <dbReference type="PROSITE" id="PS50928"/>
    </source>
</evidence>
<organism evidence="10 11">
    <name type="scientific">Conexibacter woesei (strain DSM 14684 / CCUG 47730 / CIP 108061 / JCM 11494 / NBRC 100937 / ID131577)</name>
    <dbReference type="NCBI Taxonomy" id="469383"/>
    <lineage>
        <taxon>Bacteria</taxon>
        <taxon>Bacillati</taxon>
        <taxon>Actinomycetota</taxon>
        <taxon>Thermoleophilia</taxon>
        <taxon>Solirubrobacterales</taxon>
        <taxon>Conexibacteraceae</taxon>
        <taxon>Conexibacter</taxon>
    </lineage>
</organism>
<feature type="region of interest" description="Disordered" evidence="8">
    <location>
        <begin position="1"/>
        <end position="25"/>
    </location>
</feature>
<dbReference type="KEGG" id="cwo:Cwoe_3982"/>
<dbReference type="Gene3D" id="1.10.3720.10">
    <property type="entry name" value="MetI-like"/>
    <property type="match status" value="1"/>
</dbReference>
<comment type="subcellular location">
    <subcellularLocation>
        <location evidence="1 7">Cell membrane</location>
        <topology evidence="1 7">Multi-pass membrane protein</topology>
    </subcellularLocation>
</comment>
<evidence type="ECO:0000256" key="3">
    <source>
        <dbReference type="ARBA" id="ARBA00022475"/>
    </source>
</evidence>
<evidence type="ECO:0000256" key="7">
    <source>
        <dbReference type="RuleBase" id="RU363032"/>
    </source>
</evidence>
<sequence precursor="true">MTDSAPEALAAGRARGRRRRPRRAWSSARGERRAAFFLLAPDVLGLALIYAGPILFTVYMSLFAWNGVTPEKEFVGLDNYRYLFDDPTWWKSLRVSAMYVVLYVPLVTGGALLLALLVAQRLPEARFFRSIYFLPMAVPLVVGAVVWQFVFEPSYGFANWLLGLVGIPKQAWLGSTDQALFVVVIVSAWKQVGYFMIIFLAGILDIPREYDEAARVDGAGAVRRFRSITLPLLRPTILFVTVMSVITALQDFDQIFVMTKGGPDHATYVQVYYIYDQALRYLKMGPASAASVVLFVIIMVVTLVQLRVFKGGLRDE</sequence>
<evidence type="ECO:0000313" key="10">
    <source>
        <dbReference type="EMBL" id="ADB52399.1"/>
    </source>
</evidence>
<keyword evidence="2 7" id="KW-0813">Transport</keyword>
<feature type="compositionally biased region" description="Low complexity" evidence="8">
    <location>
        <begin position="1"/>
        <end position="13"/>
    </location>
</feature>
<feature type="transmembrane region" description="Helical" evidence="7">
    <location>
        <begin position="97"/>
        <end position="119"/>
    </location>
</feature>
<feature type="domain" description="ABC transmembrane type-1" evidence="9">
    <location>
        <begin position="93"/>
        <end position="305"/>
    </location>
</feature>
<dbReference type="eggNOG" id="COG1175">
    <property type="taxonomic scope" value="Bacteria"/>
</dbReference>
<feature type="transmembrane region" description="Helical" evidence="7">
    <location>
        <begin position="232"/>
        <end position="250"/>
    </location>
</feature>
<gene>
    <name evidence="10" type="ordered locus">Cwoe_3982</name>
</gene>
<dbReference type="SUPFAM" id="SSF161098">
    <property type="entry name" value="MetI-like"/>
    <property type="match status" value="1"/>
</dbReference>
<evidence type="ECO:0000256" key="6">
    <source>
        <dbReference type="ARBA" id="ARBA00023136"/>
    </source>
</evidence>
<comment type="similarity">
    <text evidence="7">Belongs to the binding-protein-dependent transport system permease family.</text>
</comment>
<dbReference type="InterPro" id="IPR051393">
    <property type="entry name" value="ABC_transporter_permease"/>
</dbReference>
<reference evidence="10 11" key="1">
    <citation type="journal article" date="2010" name="Stand. Genomic Sci.">
        <title>Complete genome sequence of Conexibacter woesei type strain (ID131577).</title>
        <authorList>
            <person name="Pukall R."/>
            <person name="Lapidus A."/>
            <person name="Glavina Del Rio T."/>
            <person name="Copeland A."/>
            <person name="Tice H."/>
            <person name="Cheng J.-F."/>
            <person name="Lucas S."/>
            <person name="Chen F."/>
            <person name="Nolan M."/>
            <person name="Bruce D."/>
            <person name="Goodwin L."/>
            <person name="Pitluck S."/>
            <person name="Mavromatis K."/>
            <person name="Ivanova N."/>
            <person name="Ovchinnikova G."/>
            <person name="Pati A."/>
            <person name="Chen A."/>
            <person name="Palaniappan K."/>
            <person name="Land M."/>
            <person name="Hauser L."/>
            <person name="Chang Y.-J."/>
            <person name="Jeffries C.D."/>
            <person name="Chain P."/>
            <person name="Meincke L."/>
            <person name="Sims D."/>
            <person name="Brettin T."/>
            <person name="Detter J.C."/>
            <person name="Rohde M."/>
            <person name="Goeker M."/>
            <person name="Bristow J."/>
            <person name="Eisen J.A."/>
            <person name="Markowitz V."/>
            <person name="Kyrpides N.C."/>
            <person name="Klenk H.-P."/>
            <person name="Hugenholtz P."/>
        </authorList>
    </citation>
    <scope>NUCLEOTIDE SEQUENCE [LARGE SCALE GENOMIC DNA]</scope>
    <source>
        <strain evidence="11">DSM 14684 / CIP 108061 / JCM 11494 / NBRC 100937 / ID131577</strain>
    </source>
</reference>
<keyword evidence="6 7" id="KW-0472">Membrane</keyword>
<dbReference type="PANTHER" id="PTHR30193:SF37">
    <property type="entry name" value="INNER MEMBRANE ABC TRANSPORTER PERMEASE PROTEIN YCJO"/>
    <property type="match status" value="1"/>
</dbReference>
<feature type="compositionally biased region" description="Basic residues" evidence="8">
    <location>
        <begin position="14"/>
        <end position="23"/>
    </location>
</feature>
<keyword evidence="11" id="KW-1185">Reference proteome</keyword>
<dbReference type="AlphaFoldDB" id="D3F3N4"/>
<keyword evidence="4 7" id="KW-0812">Transmembrane</keyword>
<feature type="transmembrane region" description="Helical" evidence="7">
    <location>
        <begin position="36"/>
        <end position="65"/>
    </location>
</feature>